<sequence>MKPLFLLLTFGLALQTWAGDARPNVLLMVSDDLAATLGCYGHPQAQTPHLDALAKEGVLFSRAYCQFPHCNPSRSSFLSGLRPNQTRVTDNADSLYVNIPDVLTLPHHFRQQGYATARCGKLFHLGIPTGLESMDDPHAWDFGTPFKDERPYPPKRNSIVTVQTGKKQGLVWQEIPGDDDQLCDGAFATTAIGWLKKRDADKPFFLAVGFHRPHLPLVAPAKYFDLYPLDEITLPDSPANDVEDIPAPARNGSVPGYAMTSTPEQRRASIRAYLACVSYVDAQAGRLLASLKEQGLLENTIIIFTSDHGWHLGEHGLWHKRSLFEESARVPLIVSAPGMKGNGRTAVGLAELTDLYPTLCDLCGISAPSHLQGKSLRPVLNDPASSVHVAAFTQARRGKDAEHWGRSVRTPRWRCTEWDEGRNGIELYDHEADPHEYTNLAQVPEHAPTLKELRAMLAKHLPQMVLSEKR</sequence>
<accession>A0A7W7YNE2</accession>
<feature type="domain" description="Sulfatase N-terminal" evidence="8">
    <location>
        <begin position="23"/>
        <end position="365"/>
    </location>
</feature>
<dbReference type="GO" id="GO:0046872">
    <property type="term" value="F:metal ion binding"/>
    <property type="evidence" value="ECO:0007669"/>
    <property type="project" value="UniProtKB-KW"/>
</dbReference>
<dbReference type="PANTHER" id="PTHR45953:SF1">
    <property type="entry name" value="IDURONATE 2-SULFATASE"/>
    <property type="match status" value="1"/>
</dbReference>
<dbReference type="RefSeq" id="WP_184210571.1">
    <property type="nucleotide sequence ID" value="NZ_JACHIF010000007.1"/>
</dbReference>
<dbReference type="CDD" id="cd16030">
    <property type="entry name" value="iduronate-2-sulfatase"/>
    <property type="match status" value="1"/>
</dbReference>
<evidence type="ECO:0000313" key="10">
    <source>
        <dbReference type="Proteomes" id="UP000534294"/>
    </source>
</evidence>
<dbReference type="InterPro" id="IPR035874">
    <property type="entry name" value="IDS"/>
</dbReference>
<evidence type="ECO:0000259" key="8">
    <source>
        <dbReference type="Pfam" id="PF00884"/>
    </source>
</evidence>
<feature type="chain" id="PRO_5031479247" evidence="7">
    <location>
        <begin position="19"/>
        <end position="470"/>
    </location>
</feature>
<dbReference type="EC" id="3.1.6.-" evidence="9"/>
<comment type="similarity">
    <text evidence="2">Belongs to the sulfatase family.</text>
</comment>
<dbReference type="AlphaFoldDB" id="A0A7W7YNE2"/>
<dbReference type="PANTHER" id="PTHR45953">
    <property type="entry name" value="IDURONATE 2-SULFATASE"/>
    <property type="match status" value="1"/>
</dbReference>
<evidence type="ECO:0000256" key="6">
    <source>
        <dbReference type="ARBA" id="ARBA00022837"/>
    </source>
</evidence>
<reference evidence="9 10" key="1">
    <citation type="submission" date="2020-08" db="EMBL/GenBank/DDBJ databases">
        <title>Genomic Encyclopedia of Type Strains, Phase IV (KMG-IV): sequencing the most valuable type-strain genomes for metagenomic binning, comparative biology and taxonomic classification.</title>
        <authorList>
            <person name="Goeker M."/>
        </authorList>
    </citation>
    <scope>NUCLEOTIDE SEQUENCE [LARGE SCALE GENOMIC DNA]</scope>
    <source>
        <strain evidence="9 10">DSM 12251</strain>
    </source>
</reference>
<comment type="cofactor">
    <cofactor evidence="1">
        <name>Ca(2+)</name>
        <dbReference type="ChEBI" id="CHEBI:29108"/>
    </cofactor>
</comment>
<evidence type="ECO:0000256" key="5">
    <source>
        <dbReference type="ARBA" id="ARBA00022801"/>
    </source>
</evidence>
<dbReference type="GO" id="GO:0005737">
    <property type="term" value="C:cytoplasm"/>
    <property type="evidence" value="ECO:0007669"/>
    <property type="project" value="TreeGrafter"/>
</dbReference>
<keyword evidence="10" id="KW-1185">Reference proteome</keyword>
<comment type="caution">
    <text evidence="9">The sequence shown here is derived from an EMBL/GenBank/DDBJ whole genome shotgun (WGS) entry which is preliminary data.</text>
</comment>
<name>A0A7W7YNE2_9BACT</name>
<evidence type="ECO:0000256" key="3">
    <source>
        <dbReference type="ARBA" id="ARBA00022723"/>
    </source>
</evidence>
<evidence type="ECO:0000256" key="2">
    <source>
        <dbReference type="ARBA" id="ARBA00008779"/>
    </source>
</evidence>
<evidence type="ECO:0000256" key="4">
    <source>
        <dbReference type="ARBA" id="ARBA00022729"/>
    </source>
</evidence>
<dbReference type="InterPro" id="IPR000917">
    <property type="entry name" value="Sulfatase_N"/>
</dbReference>
<keyword evidence="4 7" id="KW-0732">Signal</keyword>
<proteinExistence type="inferred from homology"/>
<dbReference type="Gene3D" id="3.40.720.10">
    <property type="entry name" value="Alkaline Phosphatase, subunit A"/>
    <property type="match status" value="1"/>
</dbReference>
<keyword evidence="3" id="KW-0479">Metal-binding</keyword>
<evidence type="ECO:0000256" key="7">
    <source>
        <dbReference type="SAM" id="SignalP"/>
    </source>
</evidence>
<dbReference type="GO" id="GO:0004423">
    <property type="term" value="F:iduronate-2-sulfatase activity"/>
    <property type="evidence" value="ECO:0007669"/>
    <property type="project" value="InterPro"/>
</dbReference>
<feature type="signal peptide" evidence="7">
    <location>
        <begin position="1"/>
        <end position="18"/>
    </location>
</feature>
<keyword evidence="5 9" id="KW-0378">Hydrolase</keyword>
<keyword evidence="6" id="KW-0106">Calcium</keyword>
<organism evidence="9 10">
    <name type="scientific">Prosthecobacter dejongeii</name>
    <dbReference type="NCBI Taxonomy" id="48465"/>
    <lineage>
        <taxon>Bacteria</taxon>
        <taxon>Pseudomonadati</taxon>
        <taxon>Verrucomicrobiota</taxon>
        <taxon>Verrucomicrobiia</taxon>
        <taxon>Verrucomicrobiales</taxon>
        <taxon>Verrucomicrobiaceae</taxon>
        <taxon>Prosthecobacter</taxon>
    </lineage>
</organism>
<dbReference type="EMBL" id="JACHIF010000007">
    <property type="protein sequence ID" value="MBB5039135.1"/>
    <property type="molecule type" value="Genomic_DNA"/>
</dbReference>
<dbReference type="InterPro" id="IPR017850">
    <property type="entry name" value="Alkaline_phosphatase_core_sf"/>
</dbReference>
<dbReference type="SUPFAM" id="SSF53649">
    <property type="entry name" value="Alkaline phosphatase-like"/>
    <property type="match status" value="1"/>
</dbReference>
<gene>
    <name evidence="9" type="ORF">HNQ64_003404</name>
</gene>
<evidence type="ECO:0000256" key="1">
    <source>
        <dbReference type="ARBA" id="ARBA00001913"/>
    </source>
</evidence>
<protein>
    <submittedName>
        <fullName evidence="9">Putative sulfatase</fullName>
        <ecNumber evidence="9">3.1.6.-</ecNumber>
    </submittedName>
</protein>
<dbReference type="Proteomes" id="UP000534294">
    <property type="component" value="Unassembled WGS sequence"/>
</dbReference>
<evidence type="ECO:0000313" key="9">
    <source>
        <dbReference type="EMBL" id="MBB5039135.1"/>
    </source>
</evidence>
<dbReference type="Pfam" id="PF00884">
    <property type="entry name" value="Sulfatase"/>
    <property type="match status" value="1"/>
</dbReference>